<name>A0A344TEZ1_9BACT</name>
<dbReference type="GO" id="GO:0008236">
    <property type="term" value="F:serine-type peptidase activity"/>
    <property type="evidence" value="ECO:0007669"/>
    <property type="project" value="UniProtKB-KW"/>
</dbReference>
<evidence type="ECO:0000256" key="3">
    <source>
        <dbReference type="ARBA" id="ARBA00022801"/>
    </source>
</evidence>
<dbReference type="InterPro" id="IPR005320">
    <property type="entry name" value="Peptidase_S51"/>
</dbReference>
<reference evidence="6 7" key="1">
    <citation type="submission" date="2018-07" db="EMBL/GenBank/DDBJ databases">
        <title>Genome sequencing of Runella.</title>
        <authorList>
            <person name="Baek M.-G."/>
            <person name="Yi H."/>
        </authorList>
    </citation>
    <scope>NUCLEOTIDE SEQUENCE [LARGE SCALE GENOMIC DNA]</scope>
    <source>
        <strain evidence="6 7">HYN0085</strain>
    </source>
</reference>
<keyword evidence="3" id="KW-0378">Hydrolase</keyword>
<dbReference type="PANTHER" id="PTHR36175">
    <property type="entry name" value="CYANOPHYCINASE"/>
    <property type="match status" value="1"/>
</dbReference>
<dbReference type="OrthoDB" id="9799980at2"/>
<sequence>MPLKFTLFLLLGINFVQISGAQTPTSTVLASIGITGDTTDVHVPTVNGYVLGGGSTDVKEALKWMIERAKGGDVVIIRASGTTGYNDFIYGLGGVNSVETLLINSRELALHPATATRIRQAELLFIAGGDQGNYVKFWQDTPVEDAINYLIHVKKAPVGGTSAGCAVLGGVSFAALNDGINSVEALTNPYDSKMTLLNGGFIDIPVLKNIITDTHYSNRSRYGRHLAFLARMKTDGIKKPRGIGVDEKTSVCIDEKGIARVFGSQAAYFLLADSRKPETCEEGKKLTWNRKKQAVSIVKIAATPEGAGKFDLNRWKPLTTGTAGYWFAENGVLFEN</sequence>
<evidence type="ECO:0000256" key="2">
    <source>
        <dbReference type="ARBA" id="ARBA00022670"/>
    </source>
</evidence>
<dbReference type="InterPro" id="IPR029062">
    <property type="entry name" value="Class_I_gatase-like"/>
</dbReference>
<dbReference type="KEGG" id="run:DR864_05420"/>
<gene>
    <name evidence="6" type="ORF">DR864_05420</name>
</gene>
<dbReference type="PANTHER" id="PTHR36175:SF1">
    <property type="entry name" value="CYANOPHYCINASE"/>
    <property type="match status" value="1"/>
</dbReference>
<dbReference type="Pfam" id="PF03575">
    <property type="entry name" value="Peptidase_S51"/>
    <property type="match status" value="1"/>
</dbReference>
<evidence type="ECO:0000256" key="4">
    <source>
        <dbReference type="ARBA" id="ARBA00022825"/>
    </source>
</evidence>
<accession>A0A344TEZ1</accession>
<keyword evidence="4" id="KW-0720">Serine protease</keyword>
<evidence type="ECO:0000313" key="6">
    <source>
        <dbReference type="EMBL" id="AXE17212.1"/>
    </source>
</evidence>
<dbReference type="RefSeq" id="WP_114065998.1">
    <property type="nucleotide sequence ID" value="NZ_CP030850.1"/>
</dbReference>
<comment type="similarity">
    <text evidence="1">Belongs to the peptidase S51 family.</text>
</comment>
<evidence type="ECO:0000313" key="7">
    <source>
        <dbReference type="Proteomes" id="UP000251993"/>
    </source>
</evidence>
<evidence type="ECO:0000256" key="1">
    <source>
        <dbReference type="ARBA" id="ARBA00006534"/>
    </source>
</evidence>
<dbReference type="CDD" id="cd03145">
    <property type="entry name" value="GAT1_cyanophycinase"/>
    <property type="match status" value="1"/>
</dbReference>
<dbReference type="EMBL" id="CP030850">
    <property type="protein sequence ID" value="AXE17212.1"/>
    <property type="molecule type" value="Genomic_DNA"/>
</dbReference>
<protein>
    <submittedName>
        <fullName evidence="6">Cyanophycinase</fullName>
    </submittedName>
</protein>
<proteinExistence type="inferred from homology"/>
<dbReference type="Gene3D" id="3.40.50.880">
    <property type="match status" value="1"/>
</dbReference>
<keyword evidence="7" id="KW-1185">Reference proteome</keyword>
<organism evidence="6 7">
    <name type="scientific">Runella rosea</name>
    <dbReference type="NCBI Taxonomy" id="2259595"/>
    <lineage>
        <taxon>Bacteria</taxon>
        <taxon>Pseudomonadati</taxon>
        <taxon>Bacteroidota</taxon>
        <taxon>Cytophagia</taxon>
        <taxon>Cytophagales</taxon>
        <taxon>Spirosomataceae</taxon>
        <taxon>Runella</taxon>
    </lineage>
</organism>
<evidence type="ECO:0000256" key="5">
    <source>
        <dbReference type="SAM" id="SignalP"/>
    </source>
</evidence>
<dbReference type="GO" id="GO:0006508">
    <property type="term" value="P:proteolysis"/>
    <property type="evidence" value="ECO:0007669"/>
    <property type="project" value="UniProtKB-KW"/>
</dbReference>
<keyword evidence="5" id="KW-0732">Signal</keyword>
<dbReference type="Proteomes" id="UP000251993">
    <property type="component" value="Chromosome"/>
</dbReference>
<feature type="signal peptide" evidence="5">
    <location>
        <begin position="1"/>
        <end position="21"/>
    </location>
</feature>
<feature type="chain" id="PRO_5016599893" evidence="5">
    <location>
        <begin position="22"/>
        <end position="336"/>
    </location>
</feature>
<keyword evidence="2" id="KW-0645">Protease</keyword>
<dbReference type="SUPFAM" id="SSF52317">
    <property type="entry name" value="Class I glutamine amidotransferase-like"/>
    <property type="match status" value="1"/>
</dbReference>
<dbReference type="AlphaFoldDB" id="A0A344TEZ1"/>